<evidence type="ECO:0000259" key="1">
    <source>
        <dbReference type="PROSITE" id="PS50042"/>
    </source>
</evidence>
<evidence type="ECO:0000313" key="2">
    <source>
        <dbReference type="EMBL" id="GAA4785880.1"/>
    </source>
</evidence>
<protein>
    <submittedName>
        <fullName evidence="2">Crp/Fnr family transcriptional regulator</fullName>
    </submittedName>
</protein>
<name>A0ABP9AUK2_9SPHI</name>
<dbReference type="SUPFAM" id="SSF51206">
    <property type="entry name" value="cAMP-binding domain-like"/>
    <property type="match status" value="1"/>
</dbReference>
<dbReference type="InterPro" id="IPR014710">
    <property type="entry name" value="RmlC-like_jellyroll"/>
</dbReference>
<dbReference type="Pfam" id="PF00027">
    <property type="entry name" value="cNMP_binding"/>
    <property type="match status" value="1"/>
</dbReference>
<dbReference type="Proteomes" id="UP001501411">
    <property type="component" value="Unassembled WGS sequence"/>
</dbReference>
<proteinExistence type="predicted"/>
<accession>A0ABP9AUK2</accession>
<comment type="caution">
    <text evidence="2">The sequence shown here is derived from an EMBL/GenBank/DDBJ whole genome shotgun (WGS) entry which is preliminary data.</text>
</comment>
<dbReference type="InterPro" id="IPR000595">
    <property type="entry name" value="cNMP-bd_dom"/>
</dbReference>
<sequence length="201" mass="23480">MILNLLNFSAMEPLINKIKSYVTLTSEDEIIIRTLFQKKELKKGEHLLKAGNVCRHVIFIETGLVRYYVNNDGVEETTYFNKENEFVCDNMSFLTQIPSYINIQALEDSTIWMISYDNIQRFYKEVTTGDRFGRLAIEQVFVSAASQNVSLYTDPPEVRYHKFLRNYPDVAQRIPQYYIASYVGIKPQSLSRIRKRISGKH</sequence>
<reference evidence="3" key="1">
    <citation type="journal article" date="2019" name="Int. J. Syst. Evol. Microbiol.">
        <title>The Global Catalogue of Microorganisms (GCM) 10K type strain sequencing project: providing services to taxonomists for standard genome sequencing and annotation.</title>
        <authorList>
            <consortium name="The Broad Institute Genomics Platform"/>
            <consortium name="The Broad Institute Genome Sequencing Center for Infectious Disease"/>
            <person name="Wu L."/>
            <person name="Ma J."/>
        </authorList>
    </citation>
    <scope>NUCLEOTIDE SEQUENCE [LARGE SCALE GENOMIC DNA]</scope>
    <source>
        <strain evidence="3">JCM 18200</strain>
    </source>
</reference>
<feature type="domain" description="Cyclic nucleotide-binding" evidence="1">
    <location>
        <begin position="31"/>
        <end position="122"/>
    </location>
</feature>
<organism evidence="2 3">
    <name type="scientific">Olivibacter ginsenosidimutans</name>
    <dbReference type="NCBI Taxonomy" id="1176537"/>
    <lineage>
        <taxon>Bacteria</taxon>
        <taxon>Pseudomonadati</taxon>
        <taxon>Bacteroidota</taxon>
        <taxon>Sphingobacteriia</taxon>
        <taxon>Sphingobacteriales</taxon>
        <taxon>Sphingobacteriaceae</taxon>
        <taxon>Olivibacter</taxon>
    </lineage>
</organism>
<dbReference type="InterPro" id="IPR018490">
    <property type="entry name" value="cNMP-bd_dom_sf"/>
</dbReference>
<dbReference type="EMBL" id="BAABIQ010000006">
    <property type="protein sequence ID" value="GAA4785880.1"/>
    <property type="molecule type" value="Genomic_DNA"/>
</dbReference>
<keyword evidence="3" id="KW-1185">Reference proteome</keyword>
<dbReference type="Gene3D" id="2.60.120.10">
    <property type="entry name" value="Jelly Rolls"/>
    <property type="match status" value="1"/>
</dbReference>
<gene>
    <name evidence="2" type="ORF">GCM10023231_12210</name>
</gene>
<evidence type="ECO:0000313" key="3">
    <source>
        <dbReference type="Proteomes" id="UP001501411"/>
    </source>
</evidence>
<dbReference type="PROSITE" id="PS50042">
    <property type="entry name" value="CNMP_BINDING_3"/>
    <property type="match status" value="1"/>
</dbReference>
<dbReference type="CDD" id="cd00038">
    <property type="entry name" value="CAP_ED"/>
    <property type="match status" value="1"/>
</dbReference>